<keyword evidence="3 4" id="KW-0808">Transferase</keyword>
<evidence type="ECO:0000256" key="1">
    <source>
        <dbReference type="ARBA" id="ARBA00007137"/>
    </source>
</evidence>
<dbReference type="GO" id="GO:0008168">
    <property type="term" value="F:methyltransferase activity"/>
    <property type="evidence" value="ECO:0007669"/>
    <property type="project" value="UniProtKB-KW"/>
</dbReference>
<comment type="similarity">
    <text evidence="1">Belongs to the trimethylamine methyltransferase family.</text>
</comment>
<dbReference type="InterPro" id="IPR010426">
    <property type="entry name" value="MTTB_MeTrfase"/>
</dbReference>
<dbReference type="Pfam" id="PF06253">
    <property type="entry name" value="MTTB"/>
    <property type="match status" value="1"/>
</dbReference>
<dbReference type="EMBL" id="CYUD01000023">
    <property type="protein sequence ID" value="CUK19655.1"/>
    <property type="molecule type" value="Genomic_DNA"/>
</dbReference>
<evidence type="ECO:0000256" key="3">
    <source>
        <dbReference type="ARBA" id="ARBA00022679"/>
    </source>
</evidence>
<proteinExistence type="inferred from homology"/>
<keyword evidence="5" id="KW-1185">Reference proteome</keyword>
<evidence type="ECO:0000313" key="4">
    <source>
        <dbReference type="EMBL" id="CUK19655.1"/>
    </source>
</evidence>
<evidence type="ECO:0000313" key="5">
    <source>
        <dbReference type="Proteomes" id="UP000051260"/>
    </source>
</evidence>
<dbReference type="STRING" id="1715692.RUE5091_04413"/>
<dbReference type="Gene3D" id="3.20.20.480">
    <property type="entry name" value="Trimethylamine methyltransferase-like"/>
    <property type="match status" value="1"/>
</dbReference>
<dbReference type="GO" id="GO:0015948">
    <property type="term" value="P:methanogenesis"/>
    <property type="evidence" value="ECO:0007669"/>
    <property type="project" value="InterPro"/>
</dbReference>
<name>A0A0P1IKN4_9RHOB</name>
<accession>A0A0P1IKN4</accession>
<protein>
    <submittedName>
        <fullName evidence="4">Trimethylamine:corrinoid methyltransferase</fullName>
    </submittedName>
</protein>
<organism evidence="4 5">
    <name type="scientific">Ruegeria denitrificans</name>
    <dbReference type="NCBI Taxonomy" id="1715692"/>
    <lineage>
        <taxon>Bacteria</taxon>
        <taxon>Pseudomonadati</taxon>
        <taxon>Pseudomonadota</taxon>
        <taxon>Alphaproteobacteria</taxon>
        <taxon>Rhodobacterales</taxon>
        <taxon>Roseobacteraceae</taxon>
        <taxon>Ruegeria</taxon>
    </lineage>
</organism>
<keyword evidence="2 4" id="KW-0489">Methyltransferase</keyword>
<dbReference type="GO" id="GO:0032259">
    <property type="term" value="P:methylation"/>
    <property type="evidence" value="ECO:0007669"/>
    <property type="project" value="UniProtKB-KW"/>
</dbReference>
<dbReference type="AlphaFoldDB" id="A0A0P1IKN4"/>
<gene>
    <name evidence="4" type="ORF">RUE5091_04413</name>
</gene>
<sequence>MAILIAGSTQLINFLGLISGGATSMTESNLPDAQAEYEKGLAALAAGLAGRNLIYESAGMFGSLLRVSFEGFVIENSIRGEGHPLKVIRHWPQCRAITIVYRSAIALMHGSRRAGPPGLC</sequence>
<dbReference type="InterPro" id="IPR038601">
    <property type="entry name" value="MttB-like_sf"/>
</dbReference>
<reference evidence="5" key="1">
    <citation type="submission" date="2015-09" db="EMBL/GenBank/DDBJ databases">
        <authorList>
            <person name="Rodrigo-Torres L."/>
            <person name="Arahal D.R."/>
        </authorList>
    </citation>
    <scope>NUCLEOTIDE SEQUENCE [LARGE SCALE GENOMIC DNA]</scope>
    <source>
        <strain evidence="5">CECT 5091</strain>
    </source>
</reference>
<evidence type="ECO:0000256" key="2">
    <source>
        <dbReference type="ARBA" id="ARBA00022603"/>
    </source>
</evidence>
<dbReference type="Proteomes" id="UP000051260">
    <property type="component" value="Unassembled WGS sequence"/>
</dbReference>